<evidence type="ECO:0000313" key="9">
    <source>
        <dbReference type="Proteomes" id="UP000823771"/>
    </source>
</evidence>
<dbReference type="InterPro" id="IPR011701">
    <property type="entry name" value="MFS"/>
</dbReference>
<gene>
    <name evidence="8" type="ORF">IAB80_03385</name>
</gene>
<feature type="transmembrane region" description="Helical" evidence="6">
    <location>
        <begin position="405"/>
        <end position="427"/>
    </location>
</feature>
<comment type="caution">
    <text evidence="8">The sequence shown here is derived from an EMBL/GenBank/DDBJ whole genome shotgun (WGS) entry which is preliminary data.</text>
</comment>
<dbReference type="PANTHER" id="PTHR42718:SF9">
    <property type="entry name" value="MAJOR FACILITATOR SUPERFAMILY MULTIDRUG TRANSPORTER MFSC"/>
    <property type="match status" value="1"/>
</dbReference>
<feature type="transmembrane region" description="Helical" evidence="6">
    <location>
        <begin position="90"/>
        <end position="113"/>
    </location>
</feature>
<proteinExistence type="predicted"/>
<evidence type="ECO:0000256" key="1">
    <source>
        <dbReference type="ARBA" id="ARBA00004141"/>
    </source>
</evidence>
<dbReference type="Pfam" id="PF07690">
    <property type="entry name" value="MFS_1"/>
    <property type="match status" value="1"/>
</dbReference>
<organism evidence="8 9">
    <name type="scientific">Candidatus Cryptobacteroides excrementipullorum</name>
    <dbReference type="NCBI Taxonomy" id="2840761"/>
    <lineage>
        <taxon>Bacteria</taxon>
        <taxon>Pseudomonadati</taxon>
        <taxon>Bacteroidota</taxon>
        <taxon>Bacteroidia</taxon>
        <taxon>Bacteroidales</taxon>
        <taxon>Candidatus Cryptobacteroides</taxon>
    </lineage>
</organism>
<keyword evidence="4 6" id="KW-1133">Transmembrane helix</keyword>
<keyword evidence="2" id="KW-0813">Transport</keyword>
<feature type="transmembrane region" description="Helical" evidence="6">
    <location>
        <begin position="215"/>
        <end position="232"/>
    </location>
</feature>
<comment type="subcellular location">
    <subcellularLocation>
        <location evidence="1">Membrane</location>
        <topology evidence="1">Multi-pass membrane protein</topology>
    </subcellularLocation>
</comment>
<feature type="transmembrane region" description="Helical" evidence="6">
    <location>
        <begin position="314"/>
        <end position="335"/>
    </location>
</feature>
<feature type="transmembrane region" description="Helical" evidence="6">
    <location>
        <begin position="439"/>
        <end position="457"/>
    </location>
</feature>
<evidence type="ECO:0000256" key="2">
    <source>
        <dbReference type="ARBA" id="ARBA00022448"/>
    </source>
</evidence>
<dbReference type="Proteomes" id="UP000823771">
    <property type="component" value="Unassembled WGS sequence"/>
</dbReference>
<feature type="transmembrane region" description="Helical" evidence="6">
    <location>
        <begin position="277"/>
        <end position="302"/>
    </location>
</feature>
<reference evidence="8" key="2">
    <citation type="journal article" date="2021" name="PeerJ">
        <title>Extensive microbial diversity within the chicken gut microbiome revealed by metagenomics and culture.</title>
        <authorList>
            <person name="Gilroy R."/>
            <person name="Ravi A."/>
            <person name="Getino M."/>
            <person name="Pursley I."/>
            <person name="Horton D.L."/>
            <person name="Alikhan N.F."/>
            <person name="Baker D."/>
            <person name="Gharbi K."/>
            <person name="Hall N."/>
            <person name="Watson M."/>
            <person name="Adriaenssens E.M."/>
            <person name="Foster-Nyarko E."/>
            <person name="Jarju S."/>
            <person name="Secka A."/>
            <person name="Antonio M."/>
            <person name="Oren A."/>
            <person name="Chaudhuri R.R."/>
            <person name="La Ragione R."/>
            <person name="Hildebrand F."/>
            <person name="Pallen M.J."/>
        </authorList>
    </citation>
    <scope>NUCLEOTIDE SEQUENCE</scope>
    <source>
        <strain evidence="8">2478</strain>
    </source>
</reference>
<dbReference type="SUPFAM" id="SSF103473">
    <property type="entry name" value="MFS general substrate transporter"/>
    <property type="match status" value="1"/>
</dbReference>
<dbReference type="CDD" id="cd17321">
    <property type="entry name" value="MFS_MMR_MDR_like"/>
    <property type="match status" value="1"/>
</dbReference>
<dbReference type="GO" id="GO:0016020">
    <property type="term" value="C:membrane"/>
    <property type="evidence" value="ECO:0007669"/>
    <property type="project" value="UniProtKB-SubCell"/>
</dbReference>
<dbReference type="PROSITE" id="PS50850">
    <property type="entry name" value="MFS"/>
    <property type="match status" value="1"/>
</dbReference>
<feature type="transmembrane region" description="Helical" evidence="6">
    <location>
        <begin position="21"/>
        <end position="41"/>
    </location>
</feature>
<dbReference type="Gene3D" id="1.20.1250.20">
    <property type="entry name" value="MFS general substrate transporter like domains"/>
    <property type="match status" value="1"/>
</dbReference>
<reference evidence="8" key="1">
    <citation type="submission" date="2020-10" db="EMBL/GenBank/DDBJ databases">
        <authorList>
            <person name="Gilroy R."/>
        </authorList>
    </citation>
    <scope>NUCLEOTIDE SEQUENCE</scope>
    <source>
        <strain evidence="8">2478</strain>
    </source>
</reference>
<feature type="transmembrane region" description="Helical" evidence="6">
    <location>
        <begin position="342"/>
        <end position="361"/>
    </location>
</feature>
<evidence type="ECO:0000256" key="4">
    <source>
        <dbReference type="ARBA" id="ARBA00022989"/>
    </source>
</evidence>
<dbReference type="GO" id="GO:0022857">
    <property type="term" value="F:transmembrane transporter activity"/>
    <property type="evidence" value="ECO:0007669"/>
    <property type="project" value="InterPro"/>
</dbReference>
<evidence type="ECO:0000313" key="8">
    <source>
        <dbReference type="EMBL" id="MBO8477921.1"/>
    </source>
</evidence>
<name>A0A9D9ITB6_9BACT</name>
<dbReference type="EMBL" id="JADILZ010000028">
    <property type="protein sequence ID" value="MBO8477921.1"/>
    <property type="molecule type" value="Genomic_DNA"/>
</dbReference>
<feature type="transmembrane region" description="Helical" evidence="6">
    <location>
        <begin position="151"/>
        <end position="172"/>
    </location>
</feature>
<dbReference type="InterPro" id="IPR020846">
    <property type="entry name" value="MFS_dom"/>
</dbReference>
<feature type="transmembrane region" description="Helical" evidence="6">
    <location>
        <begin position="367"/>
        <end position="384"/>
    </location>
</feature>
<dbReference type="InterPro" id="IPR036259">
    <property type="entry name" value="MFS_trans_sf"/>
</dbReference>
<feature type="transmembrane region" description="Helical" evidence="6">
    <location>
        <begin position="119"/>
        <end position="139"/>
    </location>
</feature>
<evidence type="ECO:0000256" key="5">
    <source>
        <dbReference type="ARBA" id="ARBA00023136"/>
    </source>
</evidence>
<keyword evidence="5 6" id="KW-0472">Membrane</keyword>
<dbReference type="AlphaFoldDB" id="A0A9D9ITB6"/>
<feature type="transmembrane region" description="Helical" evidence="6">
    <location>
        <begin position="238"/>
        <end position="256"/>
    </location>
</feature>
<evidence type="ECO:0000256" key="3">
    <source>
        <dbReference type="ARBA" id="ARBA00022692"/>
    </source>
</evidence>
<sequence>MSARGEVTGDLGWDGLHRPRIYYAVITTFCGLFLSVLDGMICNVALPTMAVDMGISPSDSIWIVNAFQLVIMMLLLPFASLGELAGYKNVYLGGVVVFSAASLFCALSHTFHMLVVSRVFQGIGAAMIMSVNTSLIRIIYPKRHLGKGVGLNATVVAIASVAGPTIAAGILSVTTWEWLFAVNVPIGIVTWFMGRKFLPDNPTRVTGRRFNWTDAALNAATFGLMIGCLEAYSHGLDWHRILIAVAVFLLVGAVYVRSQMGRDYPMLPFDLLRIPMFSMSVGTSIISFTVQQLLMVSIPFMLMHSYGYDAVGTGLIMTSSPLAIMFVAPVAGWMIGKIHPGVLGGIGITLMSVSCFLLSFMPQDATHFGFVWRIMLFGVGFGMFQSPNNHILLSSAPPHRTGSAGGMLASARLTGQTTGAALVAMMFNFYDIRAPHNALLLGGIMALAGALLSSLRLKVKSRQ</sequence>
<feature type="transmembrane region" description="Helical" evidence="6">
    <location>
        <begin position="178"/>
        <end position="194"/>
    </location>
</feature>
<dbReference type="FunFam" id="1.20.1720.10:FF:000011">
    <property type="entry name" value="Transporter, major facilitator family"/>
    <property type="match status" value="1"/>
</dbReference>
<feature type="transmembrane region" description="Helical" evidence="6">
    <location>
        <begin position="61"/>
        <end position="78"/>
    </location>
</feature>
<protein>
    <submittedName>
        <fullName evidence="8">MFS transporter</fullName>
    </submittedName>
</protein>
<evidence type="ECO:0000259" key="7">
    <source>
        <dbReference type="PROSITE" id="PS50850"/>
    </source>
</evidence>
<accession>A0A9D9ITB6</accession>
<evidence type="ECO:0000256" key="6">
    <source>
        <dbReference type="SAM" id="Phobius"/>
    </source>
</evidence>
<dbReference type="PRINTS" id="PR01036">
    <property type="entry name" value="TCRTETB"/>
</dbReference>
<dbReference type="Gene3D" id="1.20.1720.10">
    <property type="entry name" value="Multidrug resistance protein D"/>
    <property type="match status" value="1"/>
</dbReference>
<keyword evidence="3 6" id="KW-0812">Transmembrane</keyword>
<feature type="domain" description="Major facilitator superfamily (MFS) profile" evidence="7">
    <location>
        <begin position="24"/>
        <end position="461"/>
    </location>
</feature>
<dbReference type="PANTHER" id="PTHR42718">
    <property type="entry name" value="MAJOR FACILITATOR SUPERFAMILY MULTIDRUG TRANSPORTER MFSC"/>
    <property type="match status" value="1"/>
</dbReference>